<dbReference type="Proteomes" id="UP001165135">
    <property type="component" value="Unassembled WGS sequence"/>
</dbReference>
<reference evidence="1" key="1">
    <citation type="submission" date="2023-03" db="EMBL/GenBank/DDBJ databases">
        <title>Actinoallomurus iriomotensis NBRC 103681.</title>
        <authorList>
            <person name="Ichikawa N."/>
            <person name="Sato H."/>
            <person name="Tonouchi N."/>
        </authorList>
    </citation>
    <scope>NUCLEOTIDE SEQUENCE</scope>
    <source>
        <strain evidence="1">NBRC 103681</strain>
    </source>
</reference>
<dbReference type="InterPro" id="IPR028961">
    <property type="entry name" value="Imm21"/>
</dbReference>
<dbReference type="EMBL" id="BSTJ01000008">
    <property type="protein sequence ID" value="GLY78095.1"/>
    <property type="molecule type" value="Genomic_DNA"/>
</dbReference>
<dbReference type="Pfam" id="PF15589">
    <property type="entry name" value="Imm21"/>
    <property type="match status" value="1"/>
</dbReference>
<comment type="caution">
    <text evidence="1">The sequence shown here is derived from an EMBL/GenBank/DDBJ whole genome shotgun (WGS) entry which is preliminary data.</text>
</comment>
<dbReference type="RefSeq" id="WP_285628554.1">
    <property type="nucleotide sequence ID" value="NZ_BSTJ01000008.1"/>
</dbReference>
<dbReference type="AlphaFoldDB" id="A0A9W6VRX4"/>
<gene>
    <name evidence="1" type="ORF">Airi01_063620</name>
</gene>
<evidence type="ECO:0000313" key="2">
    <source>
        <dbReference type="Proteomes" id="UP001165135"/>
    </source>
</evidence>
<evidence type="ECO:0008006" key="3">
    <source>
        <dbReference type="Google" id="ProtNLM"/>
    </source>
</evidence>
<name>A0A9W6VRX4_9ACTN</name>
<sequence>MSLTWVESAGGPLLVAPKSQLSHWGGSTDDDGPVETWGDYGRACSVQGYIGLVAIGDQHALVLGDEPASTTYLPAERLFLRWAAAYSESELVAAAKRALRSHVQWDEDEDLVWDVHEPIVIFDSAWPGSEIEPGNHLLIDLEPGRYRVRATYLKDQDNWMILVQLQPTTNSASTS</sequence>
<proteinExistence type="predicted"/>
<organism evidence="1 2">
    <name type="scientific">Actinoallomurus iriomotensis</name>
    <dbReference type="NCBI Taxonomy" id="478107"/>
    <lineage>
        <taxon>Bacteria</taxon>
        <taxon>Bacillati</taxon>
        <taxon>Actinomycetota</taxon>
        <taxon>Actinomycetes</taxon>
        <taxon>Streptosporangiales</taxon>
        <taxon>Thermomonosporaceae</taxon>
        <taxon>Actinoallomurus</taxon>
    </lineage>
</organism>
<protein>
    <recommendedName>
        <fullName evidence="3">Immunity protein 21 of polymorphic toxin system</fullName>
    </recommendedName>
</protein>
<evidence type="ECO:0000313" key="1">
    <source>
        <dbReference type="EMBL" id="GLY78095.1"/>
    </source>
</evidence>
<accession>A0A9W6VRX4</accession>